<dbReference type="PANTHER" id="PTHR43133">
    <property type="entry name" value="RNA POLYMERASE ECF-TYPE SIGMA FACTO"/>
    <property type="match status" value="1"/>
</dbReference>
<dbReference type="Pfam" id="PF08281">
    <property type="entry name" value="Sigma70_r4_2"/>
    <property type="match status" value="1"/>
</dbReference>
<organism evidence="10 11">
    <name type="scientific">Nocardia implantans</name>
    <dbReference type="NCBI Taxonomy" id="3108168"/>
    <lineage>
        <taxon>Bacteria</taxon>
        <taxon>Bacillati</taxon>
        <taxon>Actinomycetota</taxon>
        <taxon>Actinomycetes</taxon>
        <taxon>Mycobacteriales</taxon>
        <taxon>Nocardiaceae</taxon>
        <taxon>Nocardia</taxon>
    </lineage>
</organism>
<keyword evidence="4" id="KW-0731">Sigma factor</keyword>
<protein>
    <submittedName>
        <fullName evidence="10">RNA polymerase subunit sigma-70</fullName>
        <ecNumber evidence="10">2.7.7.6</ecNumber>
    </submittedName>
</protein>
<dbReference type="GO" id="GO:0003899">
    <property type="term" value="F:DNA-directed RNA polymerase activity"/>
    <property type="evidence" value="ECO:0007669"/>
    <property type="project" value="UniProtKB-EC"/>
</dbReference>
<dbReference type="InterPro" id="IPR037401">
    <property type="entry name" value="SnoaL-like"/>
</dbReference>
<dbReference type="CDD" id="cd06171">
    <property type="entry name" value="Sigma70_r4"/>
    <property type="match status" value="1"/>
</dbReference>
<dbReference type="NCBIfam" id="TIGR02960">
    <property type="entry name" value="SigX5"/>
    <property type="match status" value="1"/>
</dbReference>
<dbReference type="Pfam" id="PF04542">
    <property type="entry name" value="Sigma70_r2"/>
    <property type="match status" value="1"/>
</dbReference>
<evidence type="ECO:0000259" key="9">
    <source>
        <dbReference type="Pfam" id="PF12680"/>
    </source>
</evidence>
<keyword evidence="10" id="KW-0548">Nucleotidyltransferase</keyword>
<dbReference type="InterPro" id="IPR036388">
    <property type="entry name" value="WH-like_DNA-bd_sf"/>
</dbReference>
<feature type="domain" description="RNA polymerase sigma factor 70 region 4 type 2" evidence="8">
    <location>
        <begin position="146"/>
        <end position="192"/>
    </location>
</feature>
<reference evidence="10 11" key="1">
    <citation type="submission" date="2023-12" db="EMBL/GenBank/DDBJ databases">
        <title>novel species in genus Nocarida.</title>
        <authorList>
            <person name="Li Z."/>
        </authorList>
    </citation>
    <scope>NUCLEOTIDE SEQUENCE [LARGE SCALE GENOMIC DNA]</scope>
    <source>
        <strain evidence="10 11">CDC186</strain>
    </source>
</reference>
<keyword evidence="6" id="KW-0804">Transcription</keyword>
<accession>A0ABU6AVF6</accession>
<dbReference type="NCBIfam" id="NF006089">
    <property type="entry name" value="PRK08241.1"/>
    <property type="match status" value="1"/>
</dbReference>
<feature type="domain" description="SnoaL-like" evidence="9">
    <location>
        <begin position="213"/>
        <end position="278"/>
    </location>
</feature>
<feature type="domain" description="RNA polymerase sigma-70 region 2" evidence="7">
    <location>
        <begin position="23"/>
        <end position="88"/>
    </location>
</feature>
<evidence type="ECO:0000256" key="4">
    <source>
        <dbReference type="ARBA" id="ARBA00023082"/>
    </source>
</evidence>
<evidence type="ECO:0000256" key="5">
    <source>
        <dbReference type="ARBA" id="ARBA00023125"/>
    </source>
</evidence>
<evidence type="ECO:0000259" key="8">
    <source>
        <dbReference type="Pfam" id="PF08281"/>
    </source>
</evidence>
<dbReference type="Gene3D" id="1.10.1740.10">
    <property type="match status" value="1"/>
</dbReference>
<evidence type="ECO:0000259" key="7">
    <source>
        <dbReference type="Pfam" id="PF04542"/>
    </source>
</evidence>
<comment type="subunit">
    <text evidence="2">Interacts transiently with the RNA polymerase catalytic core formed by RpoA, RpoB, RpoC and RpoZ (2 alpha, 1 beta, 1 beta' and 1 omega subunit) to form the RNA polymerase holoenzyme that can initiate transcription.</text>
</comment>
<dbReference type="InterPro" id="IPR032710">
    <property type="entry name" value="NTF2-like_dom_sf"/>
</dbReference>
<dbReference type="Proteomes" id="UP001348098">
    <property type="component" value="Unassembled WGS sequence"/>
</dbReference>
<dbReference type="InterPro" id="IPR013249">
    <property type="entry name" value="RNA_pol_sigma70_r4_t2"/>
</dbReference>
<keyword evidence="10" id="KW-0808">Transferase</keyword>
<dbReference type="InterPro" id="IPR014284">
    <property type="entry name" value="RNA_pol_sigma-70_dom"/>
</dbReference>
<dbReference type="PANTHER" id="PTHR43133:SF65">
    <property type="entry name" value="ECF RNA POLYMERASE SIGMA FACTOR SIGG"/>
    <property type="match status" value="1"/>
</dbReference>
<dbReference type="Gene3D" id="3.10.450.50">
    <property type="match status" value="1"/>
</dbReference>
<keyword evidence="11" id="KW-1185">Reference proteome</keyword>
<dbReference type="SUPFAM" id="SSF88946">
    <property type="entry name" value="Sigma2 domain of RNA polymerase sigma factors"/>
    <property type="match status" value="1"/>
</dbReference>
<sequence>MRQSILERARAGDETAFRALTDPYRRELELHCYRLLGSLTDAEDMLQETLLAAWRGLPGFQQRSSLRSWLYRIATNRCLNALRDARRRLPPEPVPPFAPPEPTRRDGIRWLQPYPLGEAELADTAPGPEARYAAAEAVELAFVMGLQRLPPRQAACLVLRDVLGFPVAEVAELLGVTPVAVKGNLQRARASLDRHRGHRVPRQATPDEHDLARRFAVAYLAGDIDGVVALLTDDAWLSMPPAPHEYQGRAAIAAFLSASFAYRGARRAHLLPTHANGLPAFGTYLDDSFRPVATPAGLLVLASAGDRISAITRFHLDALYPRFGLPPQLATGPSPA</sequence>
<dbReference type="RefSeq" id="WP_195080056.1">
    <property type="nucleotide sequence ID" value="NZ_JAYESH010000002.1"/>
</dbReference>
<dbReference type="InterPro" id="IPR013325">
    <property type="entry name" value="RNA_pol_sigma_r2"/>
</dbReference>
<evidence type="ECO:0000256" key="3">
    <source>
        <dbReference type="ARBA" id="ARBA00023015"/>
    </source>
</evidence>
<evidence type="ECO:0000313" key="11">
    <source>
        <dbReference type="Proteomes" id="UP001348098"/>
    </source>
</evidence>
<dbReference type="NCBIfam" id="TIGR02937">
    <property type="entry name" value="sigma70-ECF"/>
    <property type="match status" value="1"/>
</dbReference>
<dbReference type="SUPFAM" id="SSF54427">
    <property type="entry name" value="NTF2-like"/>
    <property type="match status" value="1"/>
</dbReference>
<evidence type="ECO:0000313" key="10">
    <source>
        <dbReference type="EMBL" id="MEB3511267.1"/>
    </source>
</evidence>
<dbReference type="EMBL" id="JAYKYQ010000005">
    <property type="protein sequence ID" value="MEB3511267.1"/>
    <property type="molecule type" value="Genomic_DNA"/>
</dbReference>
<proteinExistence type="inferred from homology"/>
<evidence type="ECO:0000256" key="6">
    <source>
        <dbReference type="ARBA" id="ARBA00023163"/>
    </source>
</evidence>
<keyword evidence="3" id="KW-0805">Transcription regulation</keyword>
<dbReference type="Pfam" id="PF12680">
    <property type="entry name" value="SnoaL_2"/>
    <property type="match status" value="1"/>
</dbReference>
<dbReference type="InterPro" id="IPR039425">
    <property type="entry name" value="RNA_pol_sigma-70-like"/>
</dbReference>
<name>A0ABU6AVF6_9NOCA</name>
<dbReference type="InterPro" id="IPR014305">
    <property type="entry name" value="RNA_pol_sigma-G_actinobac"/>
</dbReference>
<evidence type="ECO:0000256" key="2">
    <source>
        <dbReference type="ARBA" id="ARBA00011344"/>
    </source>
</evidence>
<dbReference type="InterPro" id="IPR013324">
    <property type="entry name" value="RNA_pol_sigma_r3/r4-like"/>
</dbReference>
<dbReference type="Gene3D" id="1.10.10.10">
    <property type="entry name" value="Winged helix-like DNA-binding domain superfamily/Winged helix DNA-binding domain"/>
    <property type="match status" value="1"/>
</dbReference>
<dbReference type="EC" id="2.7.7.6" evidence="10"/>
<dbReference type="SUPFAM" id="SSF88659">
    <property type="entry name" value="Sigma3 and sigma4 domains of RNA polymerase sigma factors"/>
    <property type="match status" value="1"/>
</dbReference>
<dbReference type="InterPro" id="IPR007627">
    <property type="entry name" value="RNA_pol_sigma70_r2"/>
</dbReference>
<comment type="caution">
    <text evidence="10">The sequence shown here is derived from an EMBL/GenBank/DDBJ whole genome shotgun (WGS) entry which is preliminary data.</text>
</comment>
<comment type="similarity">
    <text evidence="1">Belongs to the sigma-70 factor family. ECF subfamily.</text>
</comment>
<evidence type="ECO:0000256" key="1">
    <source>
        <dbReference type="ARBA" id="ARBA00010641"/>
    </source>
</evidence>
<gene>
    <name evidence="10" type="ORF">U3653_14655</name>
</gene>
<keyword evidence="5" id="KW-0238">DNA-binding</keyword>